<evidence type="ECO:0000313" key="2">
    <source>
        <dbReference type="Proteomes" id="UP000516361"/>
    </source>
</evidence>
<evidence type="ECO:0000313" key="1">
    <source>
        <dbReference type="EMBL" id="BBE30050.1"/>
    </source>
</evidence>
<sequence>MFEKHKVHVFIGMFGSGKTEIALNTALKLKEHNEKVAIADVDTISPYFRTRDEKDNLESKGIEVITPPVKYMYADVPIISPRIGGYINNPEFKTVLDVGGNDDGAIVLGSLNNFIKKADVATYFVVNTKRPFTDTKEKIIGHIKRLSAKARVEVNYIVANPNVMNDTTQEIVDEGEKILSEVSEEIGIPVVFTSVDERISEKINTKYPKFLINRFMNKIWD</sequence>
<organism evidence="1 2">
    <name type="scientific">Tepiditoga spiralis</name>
    <dbReference type="NCBI Taxonomy" id="2108365"/>
    <lineage>
        <taxon>Bacteria</taxon>
        <taxon>Thermotogati</taxon>
        <taxon>Thermotogota</taxon>
        <taxon>Thermotogae</taxon>
        <taxon>Petrotogales</taxon>
        <taxon>Petrotogaceae</taxon>
        <taxon>Tepiditoga</taxon>
    </lineage>
</organism>
<dbReference type="InParanoid" id="A0A7G1G1I7"/>
<accession>A0A7G1G1I7</accession>
<dbReference type="KEGG" id="ocy:OSSY52_01910"/>
<dbReference type="SUPFAM" id="SSF52540">
    <property type="entry name" value="P-loop containing nucleoside triphosphate hydrolases"/>
    <property type="match status" value="1"/>
</dbReference>
<dbReference type="AlphaFoldDB" id="A0A7G1G1I7"/>
<reference evidence="1 2" key="1">
    <citation type="submission" date="2018-06" db="EMBL/GenBank/DDBJ databases">
        <title>Genome sequencing of Oceanotoga sp. sy52.</title>
        <authorList>
            <person name="Mori K."/>
        </authorList>
    </citation>
    <scope>NUCLEOTIDE SEQUENCE [LARGE SCALE GENOMIC DNA]</scope>
    <source>
        <strain evidence="2">sy52</strain>
    </source>
</reference>
<keyword evidence="2" id="KW-1185">Reference proteome</keyword>
<proteinExistence type="predicted"/>
<name>A0A7G1G1I7_9BACT</name>
<evidence type="ECO:0008006" key="3">
    <source>
        <dbReference type="Google" id="ProtNLM"/>
    </source>
</evidence>
<dbReference type="RefSeq" id="WP_190615186.1">
    <property type="nucleotide sequence ID" value="NZ_AP018712.1"/>
</dbReference>
<dbReference type="Proteomes" id="UP000516361">
    <property type="component" value="Chromosome"/>
</dbReference>
<dbReference type="EMBL" id="AP018712">
    <property type="protein sequence ID" value="BBE30050.1"/>
    <property type="molecule type" value="Genomic_DNA"/>
</dbReference>
<protein>
    <recommendedName>
        <fullName evidence="3">Cobalamin biosynthesis protein CobQ</fullName>
    </recommendedName>
</protein>
<dbReference type="InterPro" id="IPR027417">
    <property type="entry name" value="P-loop_NTPase"/>
</dbReference>
<dbReference type="Gene3D" id="3.40.50.300">
    <property type="entry name" value="P-loop containing nucleotide triphosphate hydrolases"/>
    <property type="match status" value="1"/>
</dbReference>
<gene>
    <name evidence="1" type="ORF">OSSY52_01910</name>
</gene>